<dbReference type="SUPFAM" id="SSF55781">
    <property type="entry name" value="GAF domain-like"/>
    <property type="match status" value="1"/>
</dbReference>
<dbReference type="InterPro" id="IPR000014">
    <property type="entry name" value="PAS"/>
</dbReference>
<name>A0A5B8XMZ3_9DELT</name>
<dbReference type="SUPFAM" id="SSF47384">
    <property type="entry name" value="Homodimeric domain of signal transducing histidine kinase"/>
    <property type="match status" value="1"/>
</dbReference>
<dbReference type="InterPro" id="IPR003018">
    <property type="entry name" value="GAF"/>
</dbReference>
<comment type="catalytic activity">
    <reaction evidence="1">
        <text>ATP + protein L-histidine = ADP + protein N-phospho-L-histidine.</text>
        <dbReference type="EC" id="2.7.13.3"/>
    </reaction>
</comment>
<keyword evidence="9" id="KW-1185">Reference proteome</keyword>
<dbReference type="InterPro" id="IPR004358">
    <property type="entry name" value="Sig_transdc_His_kin-like_C"/>
</dbReference>
<dbReference type="SUPFAM" id="SSF55785">
    <property type="entry name" value="PYP-like sensor domain (PAS domain)"/>
    <property type="match status" value="1"/>
</dbReference>
<keyword evidence="3" id="KW-0597">Phosphoprotein</keyword>
<dbReference type="InterPro" id="IPR036097">
    <property type="entry name" value="HisK_dim/P_sf"/>
</dbReference>
<protein>
    <recommendedName>
        <fullName evidence="2">histidine kinase</fullName>
        <ecNumber evidence="2">2.7.13.3</ecNumber>
    </recommendedName>
</protein>
<keyword evidence="5" id="KW-0418">Kinase</keyword>
<reference evidence="8 9" key="1">
    <citation type="submission" date="2019-08" db="EMBL/GenBank/DDBJ databases">
        <authorList>
            <person name="Liang Q."/>
        </authorList>
    </citation>
    <scope>NUCLEOTIDE SEQUENCE [LARGE SCALE GENOMIC DNA]</scope>
    <source>
        <strain evidence="8 9">V1718</strain>
    </source>
</reference>
<dbReference type="NCBIfam" id="TIGR00229">
    <property type="entry name" value="sensory_box"/>
    <property type="match status" value="1"/>
</dbReference>
<evidence type="ECO:0000256" key="1">
    <source>
        <dbReference type="ARBA" id="ARBA00000085"/>
    </source>
</evidence>
<dbReference type="InterPro" id="IPR003661">
    <property type="entry name" value="HisK_dim/P_dom"/>
</dbReference>
<evidence type="ECO:0000256" key="2">
    <source>
        <dbReference type="ARBA" id="ARBA00012438"/>
    </source>
</evidence>
<dbReference type="InterPro" id="IPR029016">
    <property type="entry name" value="GAF-like_dom_sf"/>
</dbReference>
<evidence type="ECO:0000256" key="6">
    <source>
        <dbReference type="ARBA" id="ARBA00023012"/>
    </source>
</evidence>
<accession>A0A5B8XMZ3</accession>
<dbReference type="KEGG" id="bbae:FRD01_08140"/>
<dbReference type="InterPro" id="IPR036890">
    <property type="entry name" value="HATPase_C_sf"/>
</dbReference>
<dbReference type="SUPFAM" id="SSF55874">
    <property type="entry name" value="ATPase domain of HSP90 chaperone/DNA topoisomerase II/histidine kinase"/>
    <property type="match status" value="1"/>
</dbReference>
<dbReference type="SMART" id="SM00388">
    <property type="entry name" value="HisKA"/>
    <property type="match status" value="1"/>
</dbReference>
<dbReference type="Gene3D" id="3.30.565.10">
    <property type="entry name" value="Histidine kinase-like ATPase, C-terminal domain"/>
    <property type="match status" value="1"/>
</dbReference>
<dbReference type="RefSeq" id="WP_146958897.1">
    <property type="nucleotide sequence ID" value="NZ_CP042467.1"/>
</dbReference>
<dbReference type="InterPro" id="IPR003594">
    <property type="entry name" value="HATPase_dom"/>
</dbReference>
<proteinExistence type="predicted"/>
<dbReference type="OrthoDB" id="5525648at2"/>
<dbReference type="Gene3D" id="3.30.450.20">
    <property type="entry name" value="PAS domain"/>
    <property type="match status" value="1"/>
</dbReference>
<gene>
    <name evidence="8" type="ORF">FRD01_08140</name>
</gene>
<dbReference type="CDD" id="cd00082">
    <property type="entry name" value="HisKA"/>
    <property type="match status" value="1"/>
</dbReference>
<dbReference type="AlphaFoldDB" id="A0A5B8XMZ3"/>
<sequence length="515" mass="58235">MRKDSGYHELGPQEALEQERVLSAITRLALKFRCPEELYGAILDLLQATFPTDAIALGLVDSGKLRPVAWRGLMLDTRMAVDLGMNEALKPILEASQVTSLSFSWDSELPGQAQIVIPLQTEERVLGTLHVYPLADADTKTFLMDDGFLARIGKNLGEVIGHVFVLNEFREEQTRLQTLIQRIPDGVLLFSARGEVIVANEALRDILEIPAKNLNTEPFAFRMFSHTGQRLPRSEWPFFRAVRRGVSVYAERLRLDFEGRFKYVEISVFPIPGVEGFTSFLATVKDQTERAKAENVKDEFLSIATHELRGPLTPLRGFIQMLRQQAENGEKANLKLLTKSEEQVRRLGRLVDTILDLSRLERGQIDIRERPTDVVALLRTLLDFWRIRAEERPVLLKYEAPSIIANIDAGRLDQVMTNLVENSIKYGEGQIDVAIETDTKVLVLTVRDQGPGIAREEREKVFERMYRSEKGLQNSNSLGLGLYISKQIVEGHGGTIRVLDEKTSCFEVRLPMVSH</sequence>
<evidence type="ECO:0000259" key="7">
    <source>
        <dbReference type="PROSITE" id="PS50109"/>
    </source>
</evidence>
<dbReference type="CDD" id="cd00075">
    <property type="entry name" value="HATPase"/>
    <property type="match status" value="1"/>
</dbReference>
<dbReference type="FunFam" id="1.10.287.130:FF:000001">
    <property type="entry name" value="Two-component sensor histidine kinase"/>
    <property type="match status" value="1"/>
</dbReference>
<dbReference type="PRINTS" id="PR00344">
    <property type="entry name" value="BCTRLSENSOR"/>
</dbReference>
<evidence type="ECO:0000313" key="9">
    <source>
        <dbReference type="Proteomes" id="UP000321595"/>
    </source>
</evidence>
<dbReference type="Gene3D" id="3.30.450.40">
    <property type="match status" value="1"/>
</dbReference>
<organism evidence="8 9">
    <name type="scientific">Microvenator marinus</name>
    <dbReference type="NCBI Taxonomy" id="2600177"/>
    <lineage>
        <taxon>Bacteria</taxon>
        <taxon>Deltaproteobacteria</taxon>
        <taxon>Bradymonadales</taxon>
        <taxon>Microvenatoraceae</taxon>
        <taxon>Microvenator</taxon>
    </lineage>
</organism>
<dbReference type="Pfam" id="PF02518">
    <property type="entry name" value="HATPase_c"/>
    <property type="match status" value="1"/>
</dbReference>
<evidence type="ECO:0000256" key="4">
    <source>
        <dbReference type="ARBA" id="ARBA00022679"/>
    </source>
</evidence>
<dbReference type="GO" id="GO:0000155">
    <property type="term" value="F:phosphorelay sensor kinase activity"/>
    <property type="evidence" value="ECO:0007669"/>
    <property type="project" value="InterPro"/>
</dbReference>
<dbReference type="InterPro" id="IPR035965">
    <property type="entry name" value="PAS-like_dom_sf"/>
</dbReference>
<dbReference type="PANTHER" id="PTHR43711:SF1">
    <property type="entry name" value="HISTIDINE KINASE 1"/>
    <property type="match status" value="1"/>
</dbReference>
<dbReference type="EC" id="2.7.13.3" evidence="2"/>
<dbReference type="Proteomes" id="UP000321595">
    <property type="component" value="Chromosome"/>
</dbReference>
<keyword evidence="6" id="KW-0902">Two-component regulatory system</keyword>
<dbReference type="SMART" id="SM00387">
    <property type="entry name" value="HATPase_c"/>
    <property type="match status" value="1"/>
</dbReference>
<dbReference type="PANTHER" id="PTHR43711">
    <property type="entry name" value="TWO-COMPONENT HISTIDINE KINASE"/>
    <property type="match status" value="1"/>
</dbReference>
<dbReference type="InterPro" id="IPR005467">
    <property type="entry name" value="His_kinase_dom"/>
</dbReference>
<dbReference type="InterPro" id="IPR050736">
    <property type="entry name" value="Sensor_HK_Regulatory"/>
</dbReference>
<feature type="domain" description="Histidine kinase" evidence="7">
    <location>
        <begin position="303"/>
        <end position="514"/>
    </location>
</feature>
<dbReference type="PROSITE" id="PS50109">
    <property type="entry name" value="HIS_KIN"/>
    <property type="match status" value="1"/>
</dbReference>
<evidence type="ECO:0000256" key="5">
    <source>
        <dbReference type="ARBA" id="ARBA00022777"/>
    </source>
</evidence>
<evidence type="ECO:0000256" key="3">
    <source>
        <dbReference type="ARBA" id="ARBA00022553"/>
    </source>
</evidence>
<keyword evidence="4" id="KW-0808">Transferase</keyword>
<dbReference type="EMBL" id="CP042467">
    <property type="protein sequence ID" value="QED27212.1"/>
    <property type="molecule type" value="Genomic_DNA"/>
</dbReference>
<dbReference type="Pfam" id="PF00512">
    <property type="entry name" value="HisKA"/>
    <property type="match status" value="1"/>
</dbReference>
<dbReference type="SMART" id="SM00091">
    <property type="entry name" value="PAS"/>
    <property type="match status" value="1"/>
</dbReference>
<dbReference type="Pfam" id="PF13492">
    <property type="entry name" value="GAF_3"/>
    <property type="match status" value="1"/>
</dbReference>
<dbReference type="Gene3D" id="1.10.287.130">
    <property type="match status" value="1"/>
</dbReference>
<evidence type="ECO:0000313" key="8">
    <source>
        <dbReference type="EMBL" id="QED27212.1"/>
    </source>
</evidence>